<dbReference type="GO" id="GO:0046872">
    <property type="term" value="F:metal ion binding"/>
    <property type="evidence" value="ECO:0007669"/>
    <property type="project" value="UniProtKB-KW"/>
</dbReference>
<evidence type="ECO:0000256" key="2">
    <source>
        <dbReference type="ARBA" id="ARBA00022112"/>
    </source>
</evidence>
<dbReference type="EMBL" id="DXFW01000002">
    <property type="protein sequence ID" value="HIX04501.1"/>
    <property type="molecule type" value="Genomic_DNA"/>
</dbReference>
<feature type="binding site" evidence="4">
    <location>
        <position position="64"/>
    </location>
    <ligand>
        <name>a divalent metal cation</name>
        <dbReference type="ChEBI" id="CHEBI:60240"/>
        <label>2</label>
    </ligand>
</feature>
<dbReference type="InterPro" id="IPR036069">
    <property type="entry name" value="DUF34/NIF3_sf"/>
</dbReference>
<accession>A0A9D1V1R8</accession>
<dbReference type="Gene3D" id="3.40.1390.30">
    <property type="entry name" value="NIF3 (NGG1p interacting factor 3)-like"/>
    <property type="match status" value="2"/>
</dbReference>
<comment type="similarity">
    <text evidence="1">Belongs to the GTP cyclohydrolase I type 2/NIF3 family.</text>
</comment>
<organism evidence="5 6">
    <name type="scientific">Candidatus Allofournierella pullicola</name>
    <dbReference type="NCBI Taxonomy" id="2838596"/>
    <lineage>
        <taxon>Bacteria</taxon>
        <taxon>Bacillati</taxon>
        <taxon>Bacillota</taxon>
        <taxon>Clostridia</taxon>
        <taxon>Eubacteriales</taxon>
        <taxon>Oscillospiraceae</taxon>
        <taxon>Allofournierella</taxon>
    </lineage>
</organism>
<evidence type="ECO:0000313" key="6">
    <source>
        <dbReference type="Proteomes" id="UP000824193"/>
    </source>
</evidence>
<evidence type="ECO:0000256" key="3">
    <source>
        <dbReference type="ARBA" id="ARBA00022723"/>
    </source>
</evidence>
<reference evidence="5" key="1">
    <citation type="journal article" date="2021" name="PeerJ">
        <title>Extensive microbial diversity within the chicken gut microbiome revealed by metagenomics and culture.</title>
        <authorList>
            <person name="Gilroy R."/>
            <person name="Ravi A."/>
            <person name="Getino M."/>
            <person name="Pursley I."/>
            <person name="Horton D.L."/>
            <person name="Alikhan N.F."/>
            <person name="Baker D."/>
            <person name="Gharbi K."/>
            <person name="Hall N."/>
            <person name="Watson M."/>
            <person name="Adriaenssens E.M."/>
            <person name="Foster-Nyarko E."/>
            <person name="Jarju S."/>
            <person name="Secka A."/>
            <person name="Antonio M."/>
            <person name="Oren A."/>
            <person name="Chaudhuri R.R."/>
            <person name="La Ragione R."/>
            <person name="Hildebrand F."/>
            <person name="Pallen M.J."/>
        </authorList>
    </citation>
    <scope>NUCLEOTIDE SEQUENCE</scope>
    <source>
        <strain evidence="5">2239</strain>
    </source>
</reference>
<sequence>MAKVEEVLQFMQQLAPRELAASWDNVGVLVDCGADVTSILVALDITDEVVAEAEIQGCQLIVAHHPVIFHPLRRIGRGDVPFRMIKKNISGLCAHTNLDAAEGGVNDILCKLFGVTGAKGFAEGGMGRIGQIRTVSAAQLAAQCQTTLNAKVKYVDAGRPINTLAVLGGSGDHLIEEAVAAGADALLTGEAGHHDALDAKRLGLSLIVAGHYATEFPVVPVLADKLTRRFAGVRVLCSRRNKEPFTYL</sequence>
<dbReference type="AlphaFoldDB" id="A0A9D1V1R8"/>
<name>A0A9D1V1R8_9FIRM</name>
<dbReference type="Pfam" id="PF01784">
    <property type="entry name" value="DUF34_NIF3"/>
    <property type="match status" value="1"/>
</dbReference>
<evidence type="ECO:0000313" key="5">
    <source>
        <dbReference type="EMBL" id="HIX04501.1"/>
    </source>
</evidence>
<gene>
    <name evidence="5" type="ORF">H9865_00105</name>
</gene>
<dbReference type="GO" id="GO:0005737">
    <property type="term" value="C:cytoplasm"/>
    <property type="evidence" value="ECO:0007669"/>
    <property type="project" value="TreeGrafter"/>
</dbReference>
<feature type="binding site" evidence="4">
    <location>
        <position position="99"/>
    </location>
    <ligand>
        <name>a divalent metal cation</name>
        <dbReference type="ChEBI" id="CHEBI:60240"/>
        <label>1</label>
    </ligand>
</feature>
<evidence type="ECO:0000256" key="1">
    <source>
        <dbReference type="ARBA" id="ARBA00006964"/>
    </source>
</evidence>
<comment type="caution">
    <text evidence="5">The sequence shown here is derived from an EMBL/GenBank/DDBJ whole genome shotgun (WGS) entry which is preliminary data.</text>
</comment>
<protein>
    <recommendedName>
        <fullName evidence="2">GTP cyclohydrolase 1 type 2 homolog</fullName>
    </recommendedName>
</protein>
<proteinExistence type="inferred from homology"/>
<dbReference type="PANTHER" id="PTHR13799:SF14">
    <property type="entry name" value="GTP CYCLOHYDROLASE 1 TYPE 2 HOMOLOG"/>
    <property type="match status" value="1"/>
</dbReference>
<dbReference type="NCBIfam" id="TIGR00486">
    <property type="entry name" value="YbgI_SA1388"/>
    <property type="match status" value="1"/>
</dbReference>
<dbReference type="InterPro" id="IPR002678">
    <property type="entry name" value="DUF34/NIF3"/>
</dbReference>
<feature type="binding site" evidence="4">
    <location>
        <position position="211"/>
    </location>
    <ligand>
        <name>a divalent metal cation</name>
        <dbReference type="ChEBI" id="CHEBI:60240"/>
        <label>1</label>
    </ligand>
</feature>
<feature type="binding site" evidence="4">
    <location>
        <position position="65"/>
    </location>
    <ligand>
        <name>a divalent metal cation</name>
        <dbReference type="ChEBI" id="CHEBI:60240"/>
        <label>1</label>
    </ligand>
</feature>
<dbReference type="FunFam" id="3.40.1390.30:FF:000001">
    <property type="entry name" value="GTP cyclohydrolase 1 type 2"/>
    <property type="match status" value="1"/>
</dbReference>
<feature type="binding site" evidence="4">
    <location>
        <position position="215"/>
    </location>
    <ligand>
        <name>a divalent metal cation</name>
        <dbReference type="ChEBI" id="CHEBI:60240"/>
        <label>2</label>
    </ligand>
</feature>
<reference evidence="5" key="2">
    <citation type="submission" date="2021-04" db="EMBL/GenBank/DDBJ databases">
        <authorList>
            <person name="Gilroy R."/>
        </authorList>
    </citation>
    <scope>NUCLEOTIDE SEQUENCE</scope>
    <source>
        <strain evidence="5">2239</strain>
    </source>
</reference>
<evidence type="ECO:0000256" key="4">
    <source>
        <dbReference type="PIRSR" id="PIRSR602678-1"/>
    </source>
</evidence>
<dbReference type="SUPFAM" id="SSF102705">
    <property type="entry name" value="NIF3 (NGG1p interacting factor 3)-like"/>
    <property type="match status" value="1"/>
</dbReference>
<dbReference type="Proteomes" id="UP000824193">
    <property type="component" value="Unassembled WGS sequence"/>
</dbReference>
<keyword evidence="3 4" id="KW-0479">Metal-binding</keyword>
<dbReference type="PANTHER" id="PTHR13799">
    <property type="entry name" value="NGG1 INTERACTING FACTOR 3"/>
    <property type="match status" value="1"/>
</dbReference>